<dbReference type="PANTHER" id="PTHR16320">
    <property type="entry name" value="SPHINGOMYELINASE FAMILY MEMBER"/>
    <property type="match status" value="1"/>
</dbReference>
<protein>
    <recommendedName>
        <fullName evidence="2">sphingomyelin phosphodiesterase</fullName>
        <ecNumber evidence="2">3.1.4.12</ecNumber>
    </recommendedName>
</protein>
<dbReference type="GO" id="GO:0004519">
    <property type="term" value="F:endonuclease activity"/>
    <property type="evidence" value="ECO:0007669"/>
    <property type="project" value="UniProtKB-KW"/>
</dbReference>
<dbReference type="Pfam" id="PF03372">
    <property type="entry name" value="Exo_endo_phos"/>
    <property type="match status" value="1"/>
</dbReference>
<dbReference type="GO" id="GO:0004527">
    <property type="term" value="F:exonuclease activity"/>
    <property type="evidence" value="ECO:0007669"/>
    <property type="project" value="UniProtKB-KW"/>
</dbReference>
<dbReference type="AlphaFoldDB" id="A0A433A0K0"/>
<keyword evidence="6" id="KW-0269">Exonuclease</keyword>
<feature type="transmembrane region" description="Helical" evidence="4">
    <location>
        <begin position="100"/>
        <end position="123"/>
    </location>
</feature>
<evidence type="ECO:0000313" key="6">
    <source>
        <dbReference type="EMBL" id="RUO96159.1"/>
    </source>
</evidence>
<feature type="domain" description="Endonuclease/exonuclease/phosphatase" evidence="5">
    <location>
        <begin position="146"/>
        <end position="345"/>
    </location>
</feature>
<dbReference type="PANTHER" id="PTHR16320:SF1">
    <property type="entry name" value="SPHINGOMYELINASE DDB_G0288017"/>
    <property type="match status" value="1"/>
</dbReference>
<dbReference type="Proteomes" id="UP000268093">
    <property type="component" value="Unassembled WGS sequence"/>
</dbReference>
<keyword evidence="6" id="KW-0540">Nuclease</keyword>
<comment type="caution">
    <text evidence="6">The sequence shown here is derived from an EMBL/GenBank/DDBJ whole genome shotgun (WGS) entry which is preliminary data.</text>
</comment>
<dbReference type="CDD" id="cd09078">
    <property type="entry name" value="nSMase"/>
    <property type="match status" value="1"/>
</dbReference>
<accession>A0A433A0K0</accession>
<dbReference type="InterPro" id="IPR017766">
    <property type="entry name" value="Sphingomyelinase/PLipase_C"/>
</dbReference>
<proteinExistence type="inferred from homology"/>
<evidence type="ECO:0000256" key="4">
    <source>
        <dbReference type="SAM" id="Phobius"/>
    </source>
</evidence>
<evidence type="ECO:0000313" key="7">
    <source>
        <dbReference type="Proteomes" id="UP000268093"/>
    </source>
</evidence>
<dbReference type="InterPro" id="IPR005135">
    <property type="entry name" value="Endo/exonuclease/phosphatase"/>
</dbReference>
<keyword evidence="6" id="KW-0255">Endonuclease</keyword>
<dbReference type="EMBL" id="RBNI01022959">
    <property type="protein sequence ID" value="RUO96159.1"/>
    <property type="molecule type" value="Genomic_DNA"/>
</dbReference>
<evidence type="ECO:0000259" key="5">
    <source>
        <dbReference type="Pfam" id="PF03372"/>
    </source>
</evidence>
<dbReference type="GO" id="GO:0005576">
    <property type="term" value="C:extracellular region"/>
    <property type="evidence" value="ECO:0007669"/>
    <property type="project" value="InterPro"/>
</dbReference>
<dbReference type="InterPro" id="IPR038772">
    <property type="entry name" value="Sph/SMPD2-like"/>
</dbReference>
<dbReference type="InterPro" id="IPR036691">
    <property type="entry name" value="Endo/exonu/phosph_ase_sf"/>
</dbReference>
<organism evidence="6 7">
    <name type="scientific">Jimgerdemannia flammicorona</name>
    <dbReference type="NCBI Taxonomy" id="994334"/>
    <lineage>
        <taxon>Eukaryota</taxon>
        <taxon>Fungi</taxon>
        <taxon>Fungi incertae sedis</taxon>
        <taxon>Mucoromycota</taxon>
        <taxon>Mucoromycotina</taxon>
        <taxon>Endogonomycetes</taxon>
        <taxon>Endogonales</taxon>
        <taxon>Endogonaceae</taxon>
        <taxon>Jimgerdemannia</taxon>
    </lineage>
</organism>
<evidence type="ECO:0000256" key="2">
    <source>
        <dbReference type="ARBA" id="ARBA00012369"/>
    </source>
</evidence>
<keyword evidence="3" id="KW-0378">Hydrolase</keyword>
<comment type="similarity">
    <text evidence="1">Belongs to the neutral sphingomyelinase family.</text>
</comment>
<keyword evidence="4" id="KW-1133">Transmembrane helix</keyword>
<keyword evidence="7" id="KW-1185">Reference proteome</keyword>
<sequence length="490" mass="54899">MSRARDDDAEVNVPLLARNSLDHPYSDDAPPYSPPDPLLHDLLFRPHPLNNHAAAQDPPYLRLPFFNKFVRLPSFFRPYSTITQSQRFYRFQTALGRRRGIIVCLLIFAILLLLVSLYFTILFNPPPLPSPIYPDMTTNTSARFLTLNIFMRPPGIRNNLSDYKDSRLEYLIRYVLPRYDVVALQEAFAFGTIRKDILIREARKLGFNYHIESMRKDIFDLSIDGGLLVLSRFKIVDSAVMEYERGVNNDWLAAKGALHARLELNPSTHLDLFTTHTQASYGPLPPSLTDSTVQVRLRQLSHLHDFIALRAGLTTGASSPIVPILLAGDLNVDASQHIPPPTQPSSDASEEYEAMMKVLRGDGIEGLPASERRIPLLVDSVREQLGYHPVTYGDVQLGWDGVSVEPAETVLTAMMDQGTVQSLDRVLFCEAAEVEGEAEAEGLGMQVAEGGVRQERYRVRLAETAVEKFLVKDEKDVADILPFTQVSGAL</sequence>
<evidence type="ECO:0000256" key="1">
    <source>
        <dbReference type="ARBA" id="ARBA00006335"/>
    </source>
</evidence>
<dbReference type="GO" id="GO:0004767">
    <property type="term" value="F:sphingomyelin phosphodiesterase activity"/>
    <property type="evidence" value="ECO:0007669"/>
    <property type="project" value="UniProtKB-EC"/>
</dbReference>
<dbReference type="GO" id="GO:0005737">
    <property type="term" value="C:cytoplasm"/>
    <property type="evidence" value="ECO:0007669"/>
    <property type="project" value="TreeGrafter"/>
</dbReference>
<dbReference type="SUPFAM" id="SSF56219">
    <property type="entry name" value="DNase I-like"/>
    <property type="match status" value="1"/>
</dbReference>
<name>A0A433A0K0_9FUNG</name>
<dbReference type="OrthoDB" id="40902at2759"/>
<keyword evidence="4" id="KW-0472">Membrane</keyword>
<keyword evidence="4" id="KW-0812">Transmembrane</keyword>
<gene>
    <name evidence="6" type="ORF">BC936DRAFT_142513</name>
</gene>
<evidence type="ECO:0000256" key="3">
    <source>
        <dbReference type="ARBA" id="ARBA00022801"/>
    </source>
</evidence>
<dbReference type="Gene3D" id="3.60.10.10">
    <property type="entry name" value="Endonuclease/exonuclease/phosphatase"/>
    <property type="match status" value="1"/>
</dbReference>
<dbReference type="EC" id="3.1.4.12" evidence="2"/>
<reference evidence="6 7" key="1">
    <citation type="journal article" date="2018" name="New Phytol.">
        <title>Phylogenomics of Endogonaceae and evolution of mycorrhizas within Mucoromycota.</title>
        <authorList>
            <person name="Chang Y."/>
            <person name="Desiro A."/>
            <person name="Na H."/>
            <person name="Sandor L."/>
            <person name="Lipzen A."/>
            <person name="Clum A."/>
            <person name="Barry K."/>
            <person name="Grigoriev I.V."/>
            <person name="Martin F.M."/>
            <person name="Stajich J.E."/>
            <person name="Smith M.E."/>
            <person name="Bonito G."/>
            <person name="Spatafora J.W."/>
        </authorList>
    </citation>
    <scope>NUCLEOTIDE SEQUENCE [LARGE SCALE GENOMIC DNA]</scope>
    <source>
        <strain evidence="6 7">GMNB39</strain>
    </source>
</reference>